<keyword evidence="4" id="KW-1185">Reference proteome</keyword>
<accession>A0A8K0TVC2</accession>
<sequence>MASSPTHAENPSDPNGTPEREMLEIDPNTPGADSAIQTGDADSTFSITSDVLRPQIENGRAYHGFQKEATWYPLPNDDTEMKRLDLMHHLWRSTFPKPLFLNPEKTFGRVLDIGTGTGIWAIDFADAYPESEVIGVDISPMQPEFVPPNVRFEIDNLDDPWTFSRKFDFIFCRSMIGSIKDWDGLLGQVFQFLNPGGWFEYWDHSYPLKGNEEDFEKTSIFQWSKYILDAAASSGQPIDGAPQFQGRLKRAGFINVDGRKEFVPIGGWAKDSKLKEIGRVAAAMFTDNIEGISRRLFVDGLRWTEDDVTVFSAAVRRDMKDPSIHAYSEAYAAWGQKPPDAGS</sequence>
<feature type="region of interest" description="Disordered" evidence="2">
    <location>
        <begin position="1"/>
        <end position="40"/>
    </location>
</feature>
<dbReference type="OrthoDB" id="2013972at2759"/>
<dbReference type="CDD" id="cd02440">
    <property type="entry name" value="AdoMet_MTases"/>
    <property type="match status" value="1"/>
</dbReference>
<evidence type="ECO:0000256" key="1">
    <source>
        <dbReference type="ARBA" id="ARBA00038158"/>
    </source>
</evidence>
<keyword evidence="3" id="KW-0808">Transferase</keyword>
<protein>
    <submittedName>
        <fullName evidence="3">S-adenosyl-L-methionine-dependent methyltransferase</fullName>
    </submittedName>
</protein>
<comment type="caution">
    <text evidence="3">The sequence shown here is derived from an EMBL/GenBank/DDBJ whole genome shotgun (WGS) entry which is preliminary data.</text>
</comment>
<keyword evidence="3" id="KW-0489">Methyltransferase</keyword>
<dbReference type="Gene3D" id="3.40.50.150">
    <property type="entry name" value="Vaccinia Virus protein VP39"/>
    <property type="match status" value="1"/>
</dbReference>
<dbReference type="PANTHER" id="PTHR43591:SF24">
    <property type="entry name" value="2-METHOXY-6-POLYPRENYL-1,4-BENZOQUINOL METHYLASE, MITOCHONDRIAL"/>
    <property type="match status" value="1"/>
</dbReference>
<gene>
    <name evidence="3" type="ORF">B0T11DRAFT_273448</name>
</gene>
<dbReference type="SUPFAM" id="SSF53335">
    <property type="entry name" value="S-adenosyl-L-methionine-dependent methyltransferases"/>
    <property type="match status" value="1"/>
</dbReference>
<evidence type="ECO:0000313" key="3">
    <source>
        <dbReference type="EMBL" id="KAH7377091.1"/>
    </source>
</evidence>
<organism evidence="3 4">
    <name type="scientific">Plectosphaerella cucumerina</name>
    <dbReference type="NCBI Taxonomy" id="40658"/>
    <lineage>
        <taxon>Eukaryota</taxon>
        <taxon>Fungi</taxon>
        <taxon>Dikarya</taxon>
        <taxon>Ascomycota</taxon>
        <taxon>Pezizomycotina</taxon>
        <taxon>Sordariomycetes</taxon>
        <taxon>Hypocreomycetidae</taxon>
        <taxon>Glomerellales</taxon>
        <taxon>Plectosphaerellaceae</taxon>
        <taxon>Plectosphaerella</taxon>
    </lineage>
</organism>
<reference evidence="3" key="1">
    <citation type="journal article" date="2021" name="Nat. Commun.">
        <title>Genetic determinants of endophytism in the Arabidopsis root mycobiome.</title>
        <authorList>
            <person name="Mesny F."/>
            <person name="Miyauchi S."/>
            <person name="Thiergart T."/>
            <person name="Pickel B."/>
            <person name="Atanasova L."/>
            <person name="Karlsson M."/>
            <person name="Huettel B."/>
            <person name="Barry K.W."/>
            <person name="Haridas S."/>
            <person name="Chen C."/>
            <person name="Bauer D."/>
            <person name="Andreopoulos W."/>
            <person name="Pangilinan J."/>
            <person name="LaButti K."/>
            <person name="Riley R."/>
            <person name="Lipzen A."/>
            <person name="Clum A."/>
            <person name="Drula E."/>
            <person name="Henrissat B."/>
            <person name="Kohler A."/>
            <person name="Grigoriev I.V."/>
            <person name="Martin F.M."/>
            <person name="Hacquard S."/>
        </authorList>
    </citation>
    <scope>NUCLEOTIDE SEQUENCE</scope>
    <source>
        <strain evidence="3">MPI-CAGE-AT-0016</strain>
    </source>
</reference>
<dbReference type="EMBL" id="JAGPXD010000001">
    <property type="protein sequence ID" value="KAH7377091.1"/>
    <property type="molecule type" value="Genomic_DNA"/>
</dbReference>
<proteinExistence type="inferred from homology"/>
<dbReference type="InterPro" id="IPR029063">
    <property type="entry name" value="SAM-dependent_MTases_sf"/>
</dbReference>
<evidence type="ECO:0000313" key="4">
    <source>
        <dbReference type="Proteomes" id="UP000813385"/>
    </source>
</evidence>
<comment type="similarity">
    <text evidence="1">Belongs to the methyltransferase superfamily. LaeA methyltransferase family.</text>
</comment>
<dbReference type="PANTHER" id="PTHR43591">
    <property type="entry name" value="METHYLTRANSFERASE"/>
    <property type="match status" value="1"/>
</dbReference>
<dbReference type="GO" id="GO:0008168">
    <property type="term" value="F:methyltransferase activity"/>
    <property type="evidence" value="ECO:0007669"/>
    <property type="project" value="UniProtKB-KW"/>
</dbReference>
<dbReference type="Pfam" id="PF13489">
    <property type="entry name" value="Methyltransf_23"/>
    <property type="match status" value="1"/>
</dbReference>
<evidence type="ECO:0000256" key="2">
    <source>
        <dbReference type="SAM" id="MobiDB-lite"/>
    </source>
</evidence>
<dbReference type="AlphaFoldDB" id="A0A8K0TVC2"/>
<dbReference type="Proteomes" id="UP000813385">
    <property type="component" value="Unassembled WGS sequence"/>
</dbReference>
<feature type="compositionally biased region" description="Polar residues" evidence="2">
    <location>
        <begin position="1"/>
        <end position="15"/>
    </location>
</feature>
<name>A0A8K0TVC2_9PEZI</name>
<dbReference type="GO" id="GO:0032259">
    <property type="term" value="P:methylation"/>
    <property type="evidence" value="ECO:0007669"/>
    <property type="project" value="UniProtKB-KW"/>
</dbReference>